<evidence type="ECO:0000313" key="4">
    <source>
        <dbReference type="Proteomes" id="UP001157418"/>
    </source>
</evidence>
<dbReference type="PANTHER" id="PTHR45463">
    <property type="entry name" value="OS09G0392200 PROTEIN"/>
    <property type="match status" value="1"/>
</dbReference>
<feature type="domain" description="KIB1-4 beta-propeller" evidence="2">
    <location>
        <begin position="99"/>
        <end position="328"/>
    </location>
</feature>
<dbReference type="InterPro" id="IPR005174">
    <property type="entry name" value="KIB1-4_b-propeller"/>
</dbReference>
<comment type="caution">
    <text evidence="3">The sequence shown here is derived from an EMBL/GenBank/DDBJ whole genome shotgun (WGS) entry which is preliminary data.</text>
</comment>
<dbReference type="Pfam" id="PF00646">
    <property type="entry name" value="F-box"/>
    <property type="match status" value="1"/>
</dbReference>
<dbReference type="EMBL" id="CAKMRJ010000317">
    <property type="protein sequence ID" value="CAH1419409.1"/>
    <property type="molecule type" value="Genomic_DNA"/>
</dbReference>
<evidence type="ECO:0000313" key="3">
    <source>
        <dbReference type="EMBL" id="CAH1419409.1"/>
    </source>
</evidence>
<dbReference type="AlphaFoldDB" id="A0AAU9LUX2"/>
<dbReference type="Pfam" id="PF03478">
    <property type="entry name" value="Beta-prop_KIB1-4"/>
    <property type="match status" value="1"/>
</dbReference>
<name>A0AAU9LUX2_9ASTR</name>
<reference evidence="3 4" key="1">
    <citation type="submission" date="2022-01" db="EMBL/GenBank/DDBJ databases">
        <authorList>
            <person name="Xiong W."/>
            <person name="Schranz E."/>
        </authorList>
    </citation>
    <scope>NUCLEOTIDE SEQUENCE [LARGE SCALE GENOMIC DNA]</scope>
</reference>
<accession>A0AAU9LUX2</accession>
<gene>
    <name evidence="3" type="ORF">LVIROSA_LOCUS6939</name>
</gene>
<evidence type="ECO:0000259" key="1">
    <source>
        <dbReference type="Pfam" id="PF00646"/>
    </source>
</evidence>
<organism evidence="3 4">
    <name type="scientific">Lactuca virosa</name>
    <dbReference type="NCBI Taxonomy" id="75947"/>
    <lineage>
        <taxon>Eukaryota</taxon>
        <taxon>Viridiplantae</taxon>
        <taxon>Streptophyta</taxon>
        <taxon>Embryophyta</taxon>
        <taxon>Tracheophyta</taxon>
        <taxon>Spermatophyta</taxon>
        <taxon>Magnoliopsida</taxon>
        <taxon>eudicotyledons</taxon>
        <taxon>Gunneridae</taxon>
        <taxon>Pentapetalae</taxon>
        <taxon>asterids</taxon>
        <taxon>campanulids</taxon>
        <taxon>Asterales</taxon>
        <taxon>Asteraceae</taxon>
        <taxon>Cichorioideae</taxon>
        <taxon>Cichorieae</taxon>
        <taxon>Lactucinae</taxon>
        <taxon>Lactuca</taxon>
    </lineage>
</organism>
<evidence type="ECO:0008006" key="5">
    <source>
        <dbReference type="Google" id="ProtNLM"/>
    </source>
</evidence>
<proteinExistence type="predicted"/>
<dbReference type="Proteomes" id="UP001157418">
    <property type="component" value="Unassembled WGS sequence"/>
</dbReference>
<sequence length="366" mass="41952">MTGNQNHDDDASSSSSKTLKNFDHDGVASWSDVNHDVLFLVMMQLGVVDFFAFKGVCKSWSSFAVSNMNIFMASKPPMEIYFSMEANEDYWCHLEDFGGRTFKTILPHSTWRRCVLGCTCGYLILFGRKKTQDFLLVNPITKHKLYFPHWPTYVGVDDENFRGILVFSRSTSEWVFVVLNRNILTYGVGNENRSFHISGKQGWNHVSSTLPILDLHIFKGKIYTLDTDYCLGELRLHLKSKQKGKCTLVKTKNFPKRNFFDLSFPPLLVSSAENLYVISGHAIHELDFSEMKWVSPEKTIGEYAVFVSRLKSSAAIKPKSWAGPQTQCYTSYDYFSATDESRQGVFCYEGMWYFPHDCSNVNLLDE</sequence>
<evidence type="ECO:0000259" key="2">
    <source>
        <dbReference type="Pfam" id="PF03478"/>
    </source>
</evidence>
<keyword evidence="4" id="KW-1185">Reference proteome</keyword>
<dbReference type="InterPro" id="IPR001810">
    <property type="entry name" value="F-box_dom"/>
</dbReference>
<dbReference type="PANTHER" id="PTHR45463:SF8">
    <property type="entry name" value="OS09G0392200 PROTEIN"/>
    <property type="match status" value="1"/>
</dbReference>
<feature type="domain" description="F-box" evidence="1">
    <location>
        <begin position="30"/>
        <end position="66"/>
    </location>
</feature>
<protein>
    <recommendedName>
        <fullName evidence="5">F-box domain-containing protein</fullName>
    </recommendedName>
</protein>